<proteinExistence type="predicted"/>
<dbReference type="PANTHER" id="PTHR24024:SF18">
    <property type="entry name" value="SHORT-CHAIN COLLAGEN C4-LIKE"/>
    <property type="match status" value="1"/>
</dbReference>
<dbReference type="PhylomeDB" id="A7T444"/>
<keyword evidence="3" id="KW-1185">Reference proteome</keyword>
<organism evidence="2 3">
    <name type="scientific">Nematostella vectensis</name>
    <name type="common">Starlet sea anemone</name>
    <dbReference type="NCBI Taxonomy" id="45351"/>
    <lineage>
        <taxon>Eukaryota</taxon>
        <taxon>Metazoa</taxon>
        <taxon>Cnidaria</taxon>
        <taxon>Anthozoa</taxon>
        <taxon>Hexacorallia</taxon>
        <taxon>Actiniaria</taxon>
        <taxon>Edwardsiidae</taxon>
        <taxon>Nematostella</taxon>
    </lineage>
</organism>
<dbReference type="PANTHER" id="PTHR24024">
    <property type="entry name" value="PULMONARY SURFACTANT-ASSOCIATED PROTEIN A"/>
    <property type="match status" value="1"/>
</dbReference>
<feature type="compositionally biased region" description="Gly residues" evidence="1">
    <location>
        <begin position="8"/>
        <end position="17"/>
    </location>
</feature>
<dbReference type="Gene3D" id="1.20.5.320">
    <property type="entry name" value="6-Phosphogluconate Dehydrogenase, domain 3"/>
    <property type="match status" value="1"/>
</dbReference>
<dbReference type="InParanoid" id="A7T444"/>
<accession>A7T444</accession>
<evidence type="ECO:0000313" key="3">
    <source>
        <dbReference type="Proteomes" id="UP000001593"/>
    </source>
</evidence>
<gene>
    <name evidence="2" type="ORF">NEMVEDRAFT_v1g145169</name>
</gene>
<evidence type="ECO:0000256" key="1">
    <source>
        <dbReference type="SAM" id="MobiDB-lite"/>
    </source>
</evidence>
<protein>
    <recommendedName>
        <fullName evidence="4">Short-chain collagen C4-like</fullName>
    </recommendedName>
</protein>
<dbReference type="AlphaFoldDB" id="A7T444"/>
<sequence length="204" mass="22121">QGPKGAPGAQGGTGARGPPGPRGSSGVQYVRWGKTSCPGSALLVYKGRIRFCDHPGGAAEYVCLPEKPQYINYTPGHQNSGYMYGAEYEVRQRSPFTRGKALNDHDVPCAVCYVPSRSTQLMIPAVARCPAGWSREYYGYLMTEYYGHKHSSQFVCVDHDAEYVPGTSVNRDGALLHPVEGRCGSLPCAPYVDGYELTCVVCTK</sequence>
<dbReference type="Proteomes" id="UP000001593">
    <property type="component" value="Unassembled WGS sequence"/>
</dbReference>
<dbReference type="OMA" id="YATTIMI"/>
<name>A7T444_NEMVE</name>
<reference evidence="2 3" key="1">
    <citation type="journal article" date="2007" name="Science">
        <title>Sea anemone genome reveals ancestral eumetazoan gene repertoire and genomic organization.</title>
        <authorList>
            <person name="Putnam N.H."/>
            <person name="Srivastava M."/>
            <person name="Hellsten U."/>
            <person name="Dirks B."/>
            <person name="Chapman J."/>
            <person name="Salamov A."/>
            <person name="Terry A."/>
            <person name="Shapiro H."/>
            <person name="Lindquist E."/>
            <person name="Kapitonov V.V."/>
            <person name="Jurka J."/>
            <person name="Genikhovich G."/>
            <person name="Grigoriev I.V."/>
            <person name="Lucas S.M."/>
            <person name="Steele R.E."/>
            <person name="Finnerty J.R."/>
            <person name="Technau U."/>
            <person name="Martindale M.Q."/>
            <person name="Rokhsar D.S."/>
        </authorList>
    </citation>
    <scope>NUCLEOTIDE SEQUENCE [LARGE SCALE GENOMIC DNA]</scope>
    <source>
        <strain evidence="3">CH2 X CH6</strain>
    </source>
</reference>
<dbReference type="EMBL" id="DS470769">
    <property type="protein sequence ID" value="EDO29265.1"/>
    <property type="molecule type" value="Genomic_DNA"/>
</dbReference>
<feature type="region of interest" description="Disordered" evidence="1">
    <location>
        <begin position="1"/>
        <end position="27"/>
    </location>
</feature>
<dbReference type="InterPro" id="IPR051077">
    <property type="entry name" value="Ca-dependent_lectin"/>
</dbReference>
<dbReference type="eggNOG" id="ENOG502SVJ8">
    <property type="taxonomic scope" value="Eukaryota"/>
</dbReference>
<dbReference type="FunFam" id="1.20.5.320:FF:000019">
    <property type="entry name" value="Predicted protein"/>
    <property type="match status" value="1"/>
</dbReference>
<dbReference type="HOGENOM" id="CLU_056628_2_0_1"/>
<feature type="non-terminal residue" evidence="2">
    <location>
        <position position="1"/>
    </location>
</feature>
<dbReference type="GO" id="GO:0005615">
    <property type="term" value="C:extracellular space"/>
    <property type="evidence" value="ECO:0000318"/>
    <property type="project" value="GO_Central"/>
</dbReference>
<evidence type="ECO:0000313" key="2">
    <source>
        <dbReference type="EMBL" id="EDO29265.1"/>
    </source>
</evidence>
<evidence type="ECO:0008006" key="4">
    <source>
        <dbReference type="Google" id="ProtNLM"/>
    </source>
</evidence>